<proteinExistence type="predicted"/>
<feature type="region of interest" description="Disordered" evidence="1">
    <location>
        <begin position="405"/>
        <end position="446"/>
    </location>
</feature>
<dbReference type="EMBL" id="JBCAWK010000007">
    <property type="protein sequence ID" value="KAK8853271.1"/>
    <property type="molecule type" value="Genomic_DNA"/>
</dbReference>
<dbReference type="PANTHER" id="PTHR20932">
    <property type="entry name" value="LYSM AND PUTATIVE PEPTIDOGLYCAN-BINDING DOMAIN-CONTAINING PROTEIN"/>
    <property type="match status" value="1"/>
</dbReference>
<organism evidence="3 4">
    <name type="scientific">Kwoniella newhampshirensis</name>
    <dbReference type="NCBI Taxonomy" id="1651941"/>
    <lineage>
        <taxon>Eukaryota</taxon>
        <taxon>Fungi</taxon>
        <taxon>Dikarya</taxon>
        <taxon>Basidiomycota</taxon>
        <taxon>Agaricomycotina</taxon>
        <taxon>Tremellomycetes</taxon>
        <taxon>Tremellales</taxon>
        <taxon>Cryptococcaceae</taxon>
        <taxon>Kwoniella</taxon>
    </lineage>
</organism>
<dbReference type="PROSITE" id="PS51782">
    <property type="entry name" value="LYSM"/>
    <property type="match status" value="1"/>
</dbReference>
<feature type="compositionally biased region" description="Pro residues" evidence="1">
    <location>
        <begin position="93"/>
        <end position="106"/>
    </location>
</feature>
<feature type="region of interest" description="Disordered" evidence="1">
    <location>
        <begin position="22"/>
        <end position="146"/>
    </location>
</feature>
<dbReference type="Pfam" id="PF01476">
    <property type="entry name" value="LysM"/>
    <property type="match status" value="1"/>
</dbReference>
<feature type="region of interest" description="Disordered" evidence="1">
    <location>
        <begin position="242"/>
        <end position="266"/>
    </location>
</feature>
<keyword evidence="4" id="KW-1185">Reference proteome</keyword>
<feature type="compositionally biased region" description="Low complexity" evidence="1">
    <location>
        <begin position="506"/>
        <end position="530"/>
    </location>
</feature>
<evidence type="ECO:0000313" key="4">
    <source>
        <dbReference type="Proteomes" id="UP001388673"/>
    </source>
</evidence>
<evidence type="ECO:0000256" key="1">
    <source>
        <dbReference type="SAM" id="MobiDB-lite"/>
    </source>
</evidence>
<name>A0AAW0YYR3_9TREE</name>
<evidence type="ECO:0000259" key="2">
    <source>
        <dbReference type="PROSITE" id="PS51782"/>
    </source>
</evidence>
<dbReference type="CDD" id="cd00118">
    <property type="entry name" value="LysM"/>
    <property type="match status" value="1"/>
</dbReference>
<accession>A0AAW0YYR3</accession>
<feature type="region of interest" description="Disordered" evidence="1">
    <location>
        <begin position="322"/>
        <end position="346"/>
    </location>
</feature>
<dbReference type="Proteomes" id="UP001388673">
    <property type="component" value="Unassembled WGS sequence"/>
</dbReference>
<dbReference type="InterPro" id="IPR036779">
    <property type="entry name" value="LysM_dom_sf"/>
</dbReference>
<dbReference type="InterPro" id="IPR018392">
    <property type="entry name" value="LysM"/>
</dbReference>
<dbReference type="SMART" id="SM00257">
    <property type="entry name" value="LysM"/>
    <property type="match status" value="1"/>
</dbReference>
<reference evidence="3 4" key="1">
    <citation type="journal article" date="2024" name="bioRxiv">
        <title>Comparative genomics of Cryptococcus and Kwoniella reveals pathogenesis evolution and contrasting karyotype dynamics via intercentromeric recombination or chromosome fusion.</title>
        <authorList>
            <person name="Coelho M.A."/>
            <person name="David-Palma M."/>
            <person name="Shea T."/>
            <person name="Bowers K."/>
            <person name="McGinley-Smith S."/>
            <person name="Mohammad A.W."/>
            <person name="Gnirke A."/>
            <person name="Yurkov A.M."/>
            <person name="Nowrousian M."/>
            <person name="Sun S."/>
            <person name="Cuomo C.A."/>
            <person name="Heitman J."/>
        </authorList>
    </citation>
    <scope>NUCLEOTIDE SEQUENCE [LARGE SCALE GENOMIC DNA]</scope>
    <source>
        <strain evidence="3 4">CBS 13917</strain>
    </source>
</reference>
<protein>
    <recommendedName>
        <fullName evidence="2">LysM domain-containing protein</fullName>
    </recommendedName>
</protein>
<evidence type="ECO:0000313" key="3">
    <source>
        <dbReference type="EMBL" id="KAK8853271.1"/>
    </source>
</evidence>
<feature type="region of interest" description="Disordered" evidence="1">
    <location>
        <begin position="475"/>
        <end position="575"/>
    </location>
</feature>
<gene>
    <name evidence="3" type="ORF">IAR55_003974</name>
</gene>
<dbReference type="RefSeq" id="XP_066802457.1">
    <property type="nucleotide sequence ID" value="XM_066947078.1"/>
</dbReference>
<dbReference type="InterPro" id="IPR045030">
    <property type="entry name" value="LYSM1-4"/>
</dbReference>
<dbReference type="KEGG" id="kne:92181232"/>
<feature type="compositionally biased region" description="Polar residues" evidence="1">
    <location>
        <begin position="28"/>
        <end position="45"/>
    </location>
</feature>
<feature type="domain" description="LysM" evidence="2">
    <location>
        <begin position="168"/>
        <end position="212"/>
    </location>
</feature>
<feature type="region of interest" description="Disordered" evidence="1">
    <location>
        <begin position="360"/>
        <end position="389"/>
    </location>
</feature>
<feature type="compositionally biased region" description="Polar residues" evidence="1">
    <location>
        <begin position="60"/>
        <end position="77"/>
    </location>
</feature>
<dbReference type="AlphaFoldDB" id="A0AAW0YYR3"/>
<dbReference type="PANTHER" id="PTHR20932:SF8">
    <property type="entry name" value="LD22649P"/>
    <property type="match status" value="1"/>
</dbReference>
<dbReference type="Gene3D" id="3.10.350.10">
    <property type="entry name" value="LysM domain"/>
    <property type="match status" value="1"/>
</dbReference>
<sequence length="575" mass="62094">MYPSSSPSKSVSDPDVIRHSSLAELSFSPPSDSEIWGSQNGTLRSSIRRRTAANLPVDANTPSASSSTSEINNTYLNHSRPYHPGPAQRRTSPTPPPHPLSHPTPPTHHNDVLGDISRPALKRVTTETERQVAESSRSGGSESLRGSFDVLRMSTVDEPASGGEVEVLIHTIKPNESLAGIALIYGIDLATLRKVNKLWASDPIHIRTHLYVPLEACRWNKASETLVRGPGDGQVTLLPKVDKRRVNGHGEGKGKEKQRENDHGALDDFRAGNRAYERSEIGVEKGSSEGWGAHEWTSDGSRSIDGIAQTFLPSTNVAYNRPTVDLSLPPSPEPPSIPDNQEDADPTPRILDVVRIPSSQLRFFPRPHKPPDPSRASLEQDRDRGVEPDGVVHQTIRRGASVALRRNSSGGGDGPSIVHDLSTLPPPLRHSHSHTDISPPRANVKTRAKTAVVRLRPPQPTRPLQSSSKLANRLSSLFSVPPPPPQPAYGLSQGKSVSLPRISLDSSFSSTPRSSAGSRRGSGASSPATGKMREESMEMMTRLKEEPSSVGLGIGLGDETAPSRTGSLRRGKKDD</sequence>
<feature type="compositionally biased region" description="Low complexity" evidence="1">
    <location>
        <begin position="134"/>
        <end position="146"/>
    </location>
</feature>
<feature type="compositionally biased region" description="Basic and acidic residues" evidence="1">
    <location>
        <begin position="378"/>
        <end position="387"/>
    </location>
</feature>
<dbReference type="SUPFAM" id="SSF54106">
    <property type="entry name" value="LysM domain"/>
    <property type="match status" value="1"/>
</dbReference>
<comment type="caution">
    <text evidence="3">The sequence shown here is derived from an EMBL/GenBank/DDBJ whole genome shotgun (WGS) entry which is preliminary data.</text>
</comment>
<dbReference type="GeneID" id="92181232"/>
<feature type="compositionally biased region" description="Basic and acidic residues" evidence="1">
    <location>
        <begin position="531"/>
        <end position="547"/>
    </location>
</feature>